<proteinExistence type="inferred from homology"/>
<evidence type="ECO:0000256" key="4">
    <source>
        <dbReference type="ARBA" id="ARBA00022692"/>
    </source>
</evidence>
<dbReference type="Proteomes" id="UP000234845">
    <property type="component" value="Unassembled WGS sequence"/>
</dbReference>
<dbReference type="EMBL" id="PKLZ01000002">
    <property type="protein sequence ID" value="PLW83745.1"/>
    <property type="molecule type" value="Genomic_DNA"/>
</dbReference>
<dbReference type="InterPro" id="IPR036458">
    <property type="entry name" value="Na:dicarbo_symporter_sf"/>
</dbReference>
<dbReference type="PRINTS" id="PR00173">
    <property type="entry name" value="EDTRNSPORT"/>
</dbReference>
<keyword evidence="3" id="KW-0813">Transport</keyword>
<evidence type="ECO:0000256" key="7">
    <source>
        <dbReference type="SAM" id="Phobius"/>
    </source>
</evidence>
<reference evidence="9" key="1">
    <citation type="submission" date="2017-11" db="EMBL/GenBank/DDBJ databases">
        <title>The draft genome sequence of Chromatocurvus sp. F02.</title>
        <authorList>
            <person name="Du Z.-J."/>
            <person name="Chang Y.-Q."/>
        </authorList>
    </citation>
    <scope>NUCLEOTIDE SEQUENCE [LARGE SCALE GENOMIC DNA]</scope>
    <source>
        <strain evidence="9">F02</strain>
    </source>
</reference>
<dbReference type="GO" id="GO:0015293">
    <property type="term" value="F:symporter activity"/>
    <property type="evidence" value="ECO:0007669"/>
    <property type="project" value="InterPro"/>
</dbReference>
<keyword evidence="9" id="KW-1185">Reference proteome</keyword>
<feature type="transmembrane region" description="Helical" evidence="7">
    <location>
        <begin position="257"/>
        <end position="281"/>
    </location>
</feature>
<dbReference type="PANTHER" id="PTHR42865">
    <property type="entry name" value="PROTON/GLUTAMATE-ASPARTATE SYMPORTER"/>
    <property type="match status" value="1"/>
</dbReference>
<dbReference type="Gene3D" id="1.10.3860.10">
    <property type="entry name" value="Sodium:dicarboxylate symporter"/>
    <property type="match status" value="1"/>
</dbReference>
<dbReference type="GO" id="GO:0015184">
    <property type="term" value="F:L-cystine transmembrane transporter activity"/>
    <property type="evidence" value="ECO:0007669"/>
    <property type="project" value="TreeGrafter"/>
</dbReference>
<feature type="transmembrane region" description="Helical" evidence="7">
    <location>
        <begin position="368"/>
        <end position="386"/>
    </location>
</feature>
<feature type="transmembrane region" description="Helical" evidence="7">
    <location>
        <begin position="184"/>
        <end position="205"/>
    </location>
</feature>
<comment type="caution">
    <text evidence="8">The sequence shown here is derived from an EMBL/GenBank/DDBJ whole genome shotgun (WGS) entry which is preliminary data.</text>
</comment>
<protein>
    <submittedName>
        <fullName evidence="8">L-cystine transporter</fullName>
    </submittedName>
</protein>
<name>A0A2N5Y5S2_9GAMM</name>
<keyword evidence="6 7" id="KW-0472">Membrane</keyword>
<feature type="transmembrane region" description="Helical" evidence="7">
    <location>
        <begin position="103"/>
        <end position="128"/>
    </location>
</feature>
<keyword evidence="4 7" id="KW-0812">Transmembrane</keyword>
<comment type="subcellular location">
    <subcellularLocation>
        <location evidence="1">Membrane</location>
        <topology evidence="1">Multi-pass membrane protein</topology>
    </subcellularLocation>
</comment>
<dbReference type="RefSeq" id="WP_101520426.1">
    <property type="nucleotide sequence ID" value="NZ_PKLZ01000002.1"/>
</dbReference>
<evidence type="ECO:0000313" key="9">
    <source>
        <dbReference type="Proteomes" id="UP000234845"/>
    </source>
</evidence>
<evidence type="ECO:0000256" key="1">
    <source>
        <dbReference type="ARBA" id="ARBA00004141"/>
    </source>
</evidence>
<feature type="transmembrane region" description="Helical" evidence="7">
    <location>
        <begin position="31"/>
        <end position="50"/>
    </location>
</feature>
<keyword evidence="5 7" id="KW-1133">Transmembrane helix</keyword>
<dbReference type="SUPFAM" id="SSF118215">
    <property type="entry name" value="Proton glutamate symport protein"/>
    <property type="match status" value="1"/>
</dbReference>
<evidence type="ECO:0000256" key="3">
    <source>
        <dbReference type="ARBA" id="ARBA00022448"/>
    </source>
</evidence>
<sequence>MLVTVNVVLFSVVVLVLFRLRKAGLALSRQVLAGLLAGVAFGLGLQFVYAGQAEVISDTLVWVNVIGTGYVSLLRMIVIPLVLVMMIAAVVKMRDVAALGRIGAAVIGLLIATTMIAALVGIGVANVFGLSAESITQGARELAGAQMLTQRYETVAGLGMADMLVRFIPTNIFYDLTEARPSSIIAVVVFGVLFGLAALGVAADSPARGEQIESAVETLRLIIMKLVRMVMALTPYGIFALITSVVAGANATDILELLTFVLASYLAIAIMFGVHALLLVLNGTSLAVYFRAVWPVLAFAFTSRSSAATIPLNVETQIRDLQVPTPIANLSATLGSTIGQNGCAGIYPAMLAVMIAPSMGVDPMSLDFIAGLVAIVAISSFGVAGVGGGATFAALIVLPAMGFPVTVAAVLISIEPLIDMARTALNVNGAMTTGVITKRWLGRGLENQATP</sequence>
<dbReference type="InterPro" id="IPR001991">
    <property type="entry name" value="Na-dicarboxylate_symporter"/>
</dbReference>
<accession>A0A2N5Y5S2</accession>
<dbReference type="PANTHER" id="PTHR42865:SF5">
    <property type="entry name" value="L-CYSTINE TRANSPORTER TCYP"/>
    <property type="match status" value="1"/>
</dbReference>
<evidence type="ECO:0000256" key="2">
    <source>
        <dbReference type="ARBA" id="ARBA00006148"/>
    </source>
</evidence>
<evidence type="ECO:0000313" key="8">
    <source>
        <dbReference type="EMBL" id="PLW83745.1"/>
    </source>
</evidence>
<dbReference type="GO" id="GO:0005886">
    <property type="term" value="C:plasma membrane"/>
    <property type="evidence" value="ECO:0007669"/>
    <property type="project" value="TreeGrafter"/>
</dbReference>
<feature type="transmembrane region" description="Helical" evidence="7">
    <location>
        <begin position="392"/>
        <end position="414"/>
    </location>
</feature>
<feature type="transmembrane region" description="Helical" evidence="7">
    <location>
        <begin position="6"/>
        <end position="24"/>
    </location>
</feature>
<gene>
    <name evidence="8" type="ORF">CWI75_05215</name>
</gene>
<feature type="transmembrane region" description="Helical" evidence="7">
    <location>
        <begin position="226"/>
        <end position="251"/>
    </location>
</feature>
<dbReference type="Pfam" id="PF00375">
    <property type="entry name" value="SDF"/>
    <property type="match status" value="1"/>
</dbReference>
<evidence type="ECO:0000256" key="6">
    <source>
        <dbReference type="ARBA" id="ARBA00023136"/>
    </source>
</evidence>
<comment type="similarity">
    <text evidence="2">Belongs to the dicarboxylate/amino acid:cation symporter (DAACS) (TC 2.A.23) family.</text>
</comment>
<dbReference type="AlphaFoldDB" id="A0A2N5Y5S2"/>
<feature type="transmembrane region" description="Helical" evidence="7">
    <location>
        <begin position="70"/>
        <end position="91"/>
    </location>
</feature>
<dbReference type="OrthoDB" id="7778689at2"/>
<organism evidence="8 9">
    <name type="scientific">Kineobactrum sediminis</name>
    <dbReference type="NCBI Taxonomy" id="1905677"/>
    <lineage>
        <taxon>Bacteria</taxon>
        <taxon>Pseudomonadati</taxon>
        <taxon>Pseudomonadota</taxon>
        <taxon>Gammaproteobacteria</taxon>
        <taxon>Cellvibrionales</taxon>
        <taxon>Halieaceae</taxon>
        <taxon>Kineobactrum</taxon>
    </lineage>
</organism>
<evidence type="ECO:0000256" key="5">
    <source>
        <dbReference type="ARBA" id="ARBA00022989"/>
    </source>
</evidence>